<evidence type="ECO:0000256" key="1">
    <source>
        <dbReference type="SAM" id="MobiDB-lite"/>
    </source>
</evidence>
<feature type="domain" description="Ion transport N-terminal" evidence="2">
    <location>
        <begin position="53"/>
        <end position="82"/>
    </location>
</feature>
<feature type="region of interest" description="Disordered" evidence="1">
    <location>
        <begin position="1"/>
        <end position="39"/>
    </location>
</feature>
<dbReference type="AlphaFoldDB" id="A0A674I6Z8"/>
<evidence type="ECO:0000259" key="2">
    <source>
        <dbReference type="Pfam" id="PF08412"/>
    </source>
</evidence>
<proteinExistence type="predicted"/>
<reference evidence="3" key="2">
    <citation type="submission" date="2025-09" db="UniProtKB">
        <authorList>
            <consortium name="Ensembl"/>
        </authorList>
    </citation>
    <scope>IDENTIFICATION</scope>
</reference>
<dbReference type="Pfam" id="PF08412">
    <property type="entry name" value="Ion_trans_N"/>
    <property type="match status" value="1"/>
</dbReference>
<organism evidence="3 4">
    <name type="scientific">Terrapene triunguis</name>
    <name type="common">Three-toed box turtle</name>
    <dbReference type="NCBI Taxonomy" id="2587831"/>
    <lineage>
        <taxon>Eukaryota</taxon>
        <taxon>Metazoa</taxon>
        <taxon>Chordata</taxon>
        <taxon>Craniata</taxon>
        <taxon>Vertebrata</taxon>
        <taxon>Euteleostomi</taxon>
        <taxon>Archelosauria</taxon>
        <taxon>Testudinata</taxon>
        <taxon>Testudines</taxon>
        <taxon>Cryptodira</taxon>
        <taxon>Durocryptodira</taxon>
        <taxon>Testudinoidea</taxon>
        <taxon>Emydidae</taxon>
        <taxon>Terrapene</taxon>
    </lineage>
</organism>
<evidence type="ECO:0000313" key="4">
    <source>
        <dbReference type="Proteomes" id="UP000472274"/>
    </source>
</evidence>
<keyword evidence="4" id="KW-1185">Reference proteome</keyword>
<dbReference type="InParanoid" id="A0A674I6Z8"/>
<dbReference type="InterPro" id="IPR013621">
    <property type="entry name" value="Ion_trans_N"/>
</dbReference>
<name>A0A674I6Z8_9SAUR</name>
<protein>
    <recommendedName>
        <fullName evidence="2">Ion transport N-terminal domain-containing protein</fullName>
    </recommendedName>
</protein>
<dbReference type="Ensembl" id="ENSTMTT00000005327.1">
    <property type="protein sequence ID" value="ENSTMTP00000005156.1"/>
    <property type="gene ID" value="ENSTMTG00000003847.1"/>
</dbReference>
<accession>A0A674I6Z8</accession>
<evidence type="ECO:0000313" key="3">
    <source>
        <dbReference type="Ensembl" id="ENSTMTP00000005156.1"/>
    </source>
</evidence>
<reference evidence="3" key="1">
    <citation type="submission" date="2025-08" db="UniProtKB">
        <authorList>
            <consortium name="Ensembl"/>
        </authorList>
    </citation>
    <scope>IDENTIFICATION</scope>
</reference>
<sequence>MQPGQSPCAAAGSVTLPGPPAPGPSSPVTGPGGGRPPVTRHLALLAPEETCFTVFGSAAALRLEQWRVEHAPYCVIHPYSPFRCQGEKWDFRIPTEPMILIFLVSSGDRIT</sequence>
<dbReference type="Proteomes" id="UP000472274">
    <property type="component" value="Unplaced"/>
</dbReference>